<gene>
    <name evidence="9" type="primary">PIGC</name>
    <name evidence="9" type="ORF">GZH46_03014</name>
</gene>
<keyword evidence="6 8" id="KW-1133">Transmembrane helix</keyword>
<evidence type="ECO:0000256" key="8">
    <source>
        <dbReference type="SAM" id="Phobius"/>
    </source>
</evidence>
<keyword evidence="4" id="KW-0337">GPI-anchor biosynthesis</keyword>
<evidence type="ECO:0000256" key="7">
    <source>
        <dbReference type="ARBA" id="ARBA00023136"/>
    </source>
</evidence>
<evidence type="ECO:0000313" key="10">
    <source>
        <dbReference type="Proteomes" id="UP000825002"/>
    </source>
</evidence>
<proteinExistence type="inferred from homology"/>
<dbReference type="PANTHER" id="PTHR12982:SF0">
    <property type="entry name" value="PHOSPHATIDYLINOSITOL N-ACETYLGLUCOSAMINYLTRANSFERASE SUBUNIT C"/>
    <property type="match status" value="1"/>
</dbReference>
<dbReference type="GO" id="GO:0016757">
    <property type="term" value="F:glycosyltransferase activity"/>
    <property type="evidence" value="ECO:0007669"/>
    <property type="project" value="UniProtKB-KW"/>
</dbReference>
<protein>
    <submittedName>
        <fullName evidence="9">Phosphatidylinositol N-acetylglucosaminyltransferase subunit C</fullName>
    </submittedName>
</protein>
<evidence type="ECO:0000256" key="6">
    <source>
        <dbReference type="ARBA" id="ARBA00022989"/>
    </source>
</evidence>
<dbReference type="InterPro" id="IPR009450">
    <property type="entry name" value="Plno_GlcNAc_GPI2"/>
</dbReference>
<evidence type="ECO:0000256" key="3">
    <source>
        <dbReference type="ARBA" id="ARBA00008321"/>
    </source>
</evidence>
<feature type="transmembrane region" description="Helical" evidence="8">
    <location>
        <begin position="180"/>
        <end position="200"/>
    </location>
</feature>
<dbReference type="Proteomes" id="UP000825002">
    <property type="component" value="Unassembled WGS sequence"/>
</dbReference>
<comment type="similarity">
    <text evidence="3">Belongs to the PIGC family.</text>
</comment>
<evidence type="ECO:0000256" key="2">
    <source>
        <dbReference type="ARBA" id="ARBA00004687"/>
    </source>
</evidence>
<dbReference type="EMBL" id="JAIFTH010001623">
    <property type="protein sequence ID" value="KAG9508486.1"/>
    <property type="molecule type" value="Genomic_DNA"/>
</dbReference>
<dbReference type="PANTHER" id="PTHR12982">
    <property type="entry name" value="PHOSPHATIDYLINOSITOL GLYCAN, CLASS C"/>
    <property type="match status" value="1"/>
</dbReference>
<evidence type="ECO:0000256" key="4">
    <source>
        <dbReference type="ARBA" id="ARBA00022502"/>
    </source>
</evidence>
<sequence length="233" mass="25977">MQRVLYRTSFGMSWSKVLYLNQNVPDNYVDETFLECLKKNETNLGNQIKNGAIFLAGGFSVSPILKTLTETISTNTIYTMFALTKLVHLIFYDYGAKAAIVNRHISLNAAIFGAVCLASRLSSSYEAFALLIAASDIFLMSSMLREWISRLGLRTLQITITIILSSVAVIGLAVMTIATYAILFGLCIIATNLICPYVFYKLQKYKSKLQGPWDEAHVCVEPSSLQFNRACSY</sequence>
<comment type="subcellular location">
    <subcellularLocation>
        <location evidence="1">Membrane</location>
        <topology evidence="1">Multi-pass membrane protein</topology>
    </subcellularLocation>
</comment>
<keyword evidence="9" id="KW-0808">Transferase</keyword>
<name>A0ABQ7S4Z9_9ACAR</name>
<keyword evidence="7 8" id="KW-0472">Membrane</keyword>
<dbReference type="Pfam" id="PF06432">
    <property type="entry name" value="GPI2"/>
    <property type="match status" value="2"/>
</dbReference>
<keyword evidence="5 8" id="KW-0812">Transmembrane</keyword>
<organism evidence="9 10">
    <name type="scientific">Fragariocoptes setiger</name>
    <dbReference type="NCBI Taxonomy" id="1670756"/>
    <lineage>
        <taxon>Eukaryota</taxon>
        <taxon>Metazoa</taxon>
        <taxon>Ecdysozoa</taxon>
        <taxon>Arthropoda</taxon>
        <taxon>Chelicerata</taxon>
        <taxon>Arachnida</taxon>
        <taxon>Acari</taxon>
        <taxon>Acariformes</taxon>
        <taxon>Trombidiformes</taxon>
        <taxon>Prostigmata</taxon>
        <taxon>Eupodina</taxon>
        <taxon>Eriophyoidea</taxon>
        <taxon>Phytoptidae</taxon>
        <taxon>Fragariocoptes</taxon>
    </lineage>
</organism>
<keyword evidence="10" id="KW-1185">Reference proteome</keyword>
<evidence type="ECO:0000256" key="5">
    <source>
        <dbReference type="ARBA" id="ARBA00022692"/>
    </source>
</evidence>
<comment type="caution">
    <text evidence="9">The sequence shown here is derived from an EMBL/GenBank/DDBJ whole genome shotgun (WGS) entry which is preliminary data.</text>
</comment>
<accession>A0ABQ7S4Z9</accession>
<comment type="pathway">
    <text evidence="2">Glycolipid biosynthesis; glycosylphosphatidylinositol-anchor biosynthesis.</text>
</comment>
<evidence type="ECO:0000256" key="1">
    <source>
        <dbReference type="ARBA" id="ARBA00004141"/>
    </source>
</evidence>
<feature type="transmembrane region" description="Helical" evidence="8">
    <location>
        <begin position="156"/>
        <end position="174"/>
    </location>
</feature>
<reference evidence="9 10" key="1">
    <citation type="submission" date="2020-10" db="EMBL/GenBank/DDBJ databases">
        <authorList>
            <person name="Klimov P.B."/>
            <person name="Dyachkov S.M."/>
            <person name="Chetverikov P.E."/>
        </authorList>
    </citation>
    <scope>NUCLEOTIDE SEQUENCE [LARGE SCALE GENOMIC DNA]</scope>
    <source>
        <strain evidence="9">BMOC 18-1129-001#AD2665</strain>
        <tissue evidence="9">Entire mites</tissue>
    </source>
</reference>
<keyword evidence="9" id="KW-0328">Glycosyltransferase</keyword>
<evidence type="ECO:0000313" key="9">
    <source>
        <dbReference type="EMBL" id="KAG9508486.1"/>
    </source>
</evidence>